<evidence type="ECO:0000313" key="4">
    <source>
        <dbReference type="Proteomes" id="UP000309340"/>
    </source>
</evidence>
<dbReference type="OrthoDB" id="2503993at2759"/>
<feature type="region of interest" description="Disordered" evidence="1">
    <location>
        <begin position="210"/>
        <end position="251"/>
    </location>
</feature>
<dbReference type="PANTHER" id="PTHR31778:SF2">
    <property type="entry name" value="BUD SITE SELECTION PROTEIN RAX2"/>
    <property type="match status" value="1"/>
</dbReference>
<dbReference type="AlphaFoldDB" id="A0A4U0XCB1"/>
<gene>
    <name evidence="3" type="ORF">B0A55_05314</name>
</gene>
<feature type="compositionally biased region" description="Polar residues" evidence="1">
    <location>
        <begin position="242"/>
        <end position="251"/>
    </location>
</feature>
<dbReference type="PANTHER" id="PTHR31778">
    <property type="entry name" value="BUD SITE SELECTION PROTEIN RAX2"/>
    <property type="match status" value="1"/>
</dbReference>
<comment type="caution">
    <text evidence="3">The sequence shown here is derived from an EMBL/GenBank/DDBJ whole genome shotgun (WGS) entry which is preliminary data.</text>
</comment>
<accession>A0A4U0XCB1</accession>
<evidence type="ECO:0000256" key="2">
    <source>
        <dbReference type="SAM" id="SignalP"/>
    </source>
</evidence>
<organism evidence="3 4">
    <name type="scientific">Friedmanniomyces simplex</name>
    <dbReference type="NCBI Taxonomy" id="329884"/>
    <lineage>
        <taxon>Eukaryota</taxon>
        <taxon>Fungi</taxon>
        <taxon>Dikarya</taxon>
        <taxon>Ascomycota</taxon>
        <taxon>Pezizomycotina</taxon>
        <taxon>Dothideomycetes</taxon>
        <taxon>Dothideomycetidae</taxon>
        <taxon>Mycosphaerellales</taxon>
        <taxon>Teratosphaeriaceae</taxon>
        <taxon>Friedmanniomyces</taxon>
    </lineage>
</organism>
<dbReference type="EMBL" id="NAJQ01000261">
    <property type="protein sequence ID" value="TKA73517.1"/>
    <property type="molecule type" value="Genomic_DNA"/>
</dbReference>
<evidence type="ECO:0000313" key="3">
    <source>
        <dbReference type="EMBL" id="TKA73517.1"/>
    </source>
</evidence>
<protein>
    <submittedName>
        <fullName evidence="3">Uncharacterized protein</fullName>
    </submittedName>
</protein>
<name>A0A4U0XCB1_9PEZI</name>
<sequence>MRNLLSQLLALGPELAVFILTAPLLSSRGAYAIIQGTIPSPNLDLSSLGRVAIAGDFDSISLYTYEGQNENAFNTNGSQSLLTRYPNGAFQSLGLADAYIMAMCPFVQKDGSLAGVIVGGNFTSLGGVEAQSIALWNPNTTQITALPGLSKIAPAHFASGPSAASRSPAQRLPFLACTALHAHPSPTPSAHVTTTTSTATYAASARVHISPQSLVKPPPEPGPLTTHLSDQREHAATAIRRSGNSNRDWGA</sequence>
<reference evidence="3 4" key="1">
    <citation type="submission" date="2017-03" db="EMBL/GenBank/DDBJ databases">
        <title>Genomes of endolithic fungi from Antarctica.</title>
        <authorList>
            <person name="Coleine C."/>
            <person name="Masonjones S."/>
            <person name="Stajich J.E."/>
        </authorList>
    </citation>
    <scope>NUCLEOTIDE SEQUENCE [LARGE SCALE GENOMIC DNA]</scope>
    <source>
        <strain evidence="3 4">CCFEE 5184</strain>
    </source>
</reference>
<feature type="chain" id="PRO_5021014267" evidence="2">
    <location>
        <begin position="33"/>
        <end position="251"/>
    </location>
</feature>
<dbReference type="Proteomes" id="UP000309340">
    <property type="component" value="Unassembled WGS sequence"/>
</dbReference>
<proteinExistence type="predicted"/>
<feature type="signal peptide" evidence="2">
    <location>
        <begin position="1"/>
        <end position="32"/>
    </location>
</feature>
<keyword evidence="4" id="KW-1185">Reference proteome</keyword>
<keyword evidence="2" id="KW-0732">Signal</keyword>
<dbReference type="STRING" id="329884.A0A4U0XCB1"/>
<dbReference type="GO" id="GO:1902929">
    <property type="term" value="C:plasma membrane of growing cell tip"/>
    <property type="evidence" value="ECO:0007669"/>
    <property type="project" value="TreeGrafter"/>
</dbReference>
<evidence type="ECO:0000256" key="1">
    <source>
        <dbReference type="SAM" id="MobiDB-lite"/>
    </source>
</evidence>